<feature type="binding site" evidence="1">
    <location>
        <position position="189"/>
    </location>
    <ligand>
        <name>Zn(2+)</name>
        <dbReference type="ChEBI" id="CHEBI:29105"/>
    </ligand>
</feature>
<gene>
    <name evidence="4" type="ORF">BerOc1_01984</name>
</gene>
<dbReference type="SUPFAM" id="SSF53187">
    <property type="entry name" value="Zn-dependent exopeptidases"/>
    <property type="match status" value="1"/>
</dbReference>
<dbReference type="Gene3D" id="3.50.30.90">
    <property type="match status" value="1"/>
</dbReference>
<dbReference type="InterPro" id="IPR032610">
    <property type="entry name" value="DUF2172"/>
</dbReference>
<evidence type="ECO:0000313" key="4">
    <source>
        <dbReference type="EMBL" id="OIQ50054.1"/>
    </source>
</evidence>
<evidence type="ECO:0000259" key="3">
    <source>
        <dbReference type="Pfam" id="PF16254"/>
    </source>
</evidence>
<dbReference type="Pfam" id="PF16254">
    <property type="entry name" value="DUF4910"/>
    <property type="match status" value="1"/>
</dbReference>
<dbReference type="Proteomes" id="UP000181901">
    <property type="component" value="Unassembled WGS sequence"/>
</dbReference>
<keyword evidence="1" id="KW-0479">Metal-binding</keyword>
<organism evidence="4 5">
    <name type="scientific">Pseudodesulfovibrio hydrargyri</name>
    <dbReference type="NCBI Taxonomy" id="2125990"/>
    <lineage>
        <taxon>Bacteria</taxon>
        <taxon>Pseudomonadati</taxon>
        <taxon>Thermodesulfobacteriota</taxon>
        <taxon>Desulfovibrionia</taxon>
        <taxon>Desulfovibrionales</taxon>
        <taxon>Desulfovibrionaceae</taxon>
    </lineage>
</organism>
<dbReference type="Gene3D" id="1.10.10.10">
    <property type="entry name" value="Winged helix-like DNA-binding domain superfamily/Winged helix DNA-binding domain"/>
    <property type="match status" value="1"/>
</dbReference>
<dbReference type="Pfam" id="PF09940">
    <property type="entry name" value="DUF2172"/>
    <property type="match status" value="1"/>
</dbReference>
<keyword evidence="5" id="KW-1185">Reference proteome</keyword>
<name>A0A1J5MTU7_9BACT</name>
<dbReference type="InterPro" id="IPR036388">
    <property type="entry name" value="WH-like_DNA-bd_sf"/>
</dbReference>
<dbReference type="InterPro" id="IPR032589">
    <property type="entry name" value="DUF4910"/>
</dbReference>
<reference evidence="4 5" key="1">
    <citation type="submission" date="2015-09" db="EMBL/GenBank/DDBJ databases">
        <title>Genome of Desulfovibrio dechloracetivorans BerOc1, a mercury methylating strain isolated from highly hydrocarbons and metals contaminated coastal sediments.</title>
        <authorList>
            <person name="Goni Urriza M."/>
            <person name="Gassie C."/>
            <person name="Bouchez O."/>
            <person name="Klopp C."/>
            <person name="Ranchou-Peyruse A."/>
            <person name="Remy G."/>
        </authorList>
    </citation>
    <scope>NUCLEOTIDE SEQUENCE [LARGE SCALE GENOMIC DNA]</scope>
    <source>
        <strain evidence="4 5">BerOc1</strain>
    </source>
</reference>
<comment type="caution">
    <text evidence="4">The sequence shown here is derived from an EMBL/GenBank/DDBJ whole genome shotgun (WGS) entry which is preliminary data.</text>
</comment>
<dbReference type="AlphaFoldDB" id="A0A1J5MTU7"/>
<feature type="binding site" evidence="1">
    <location>
        <position position="183"/>
    </location>
    <ligand>
        <name>Zn(2+)</name>
        <dbReference type="ChEBI" id="CHEBI:29105"/>
    </ligand>
</feature>
<dbReference type="EMBL" id="LKAQ01000004">
    <property type="protein sequence ID" value="OIQ50054.1"/>
    <property type="molecule type" value="Genomic_DNA"/>
</dbReference>
<comment type="cofactor">
    <cofactor evidence="1">
        <name>Zn(2+)</name>
        <dbReference type="ChEBI" id="CHEBI:29105"/>
    </cofactor>
    <text evidence="1">Binds 1 zinc ion per subunit.</text>
</comment>
<keyword evidence="1" id="KW-0862">Zinc</keyword>
<evidence type="ECO:0000313" key="5">
    <source>
        <dbReference type="Proteomes" id="UP000181901"/>
    </source>
</evidence>
<dbReference type="RefSeq" id="WP_071545525.1">
    <property type="nucleotide sequence ID" value="NZ_LKAQ01000004.1"/>
</dbReference>
<dbReference type="PIRSF" id="PIRSF015244">
    <property type="entry name" value="UCP015244"/>
    <property type="match status" value="1"/>
</dbReference>
<proteinExistence type="predicted"/>
<dbReference type="InterPro" id="IPR012353">
    <property type="entry name" value="UCP015244"/>
</dbReference>
<accession>A0A1J5MTU7</accession>
<evidence type="ECO:0000259" key="2">
    <source>
        <dbReference type="Pfam" id="PF09940"/>
    </source>
</evidence>
<evidence type="ECO:0008006" key="6">
    <source>
        <dbReference type="Google" id="ProtNLM"/>
    </source>
</evidence>
<sequence length="437" mass="48897">MPKPTQANAASMRALLERLFPLHRALVGPGAQQTLEAIRETLPIEVSEYPSGGKAFDWTIPKGFSVNEAWVEGPDGRRVIDYADCLYHVWNYSQPFSGTLSLDELKAKVRTEPALPDAVPWRFSYYREDWGLCASQNLMDSLEEGDYRVHIDTELSPDALRIGEYFLPGESDREILITCYICHPLGANDNLSGTVLGVELFKLLRQLPRRRYSYRLAIWPEGIGSIAYLANNPERIKRTLGGYVLTCCGDPGTLHYKHSIEEGSLFDRAALHALEHCGQPYEIMPFAFHRGSDEAYLSGPGFKLPMGSIMHTPYGQFPEYHTSADDLDFVTDEALLGTLQVYWNALMAIEANRVYAPTYQTLPFLSGHGVYPYDLGAGDGSLMVMAADAYYHLMGFADGQVDLLSIAERTETPMELFARPVEAFLRVGLLRETEEDG</sequence>
<dbReference type="GO" id="GO:0046872">
    <property type="term" value="F:metal ion binding"/>
    <property type="evidence" value="ECO:0007669"/>
    <property type="project" value="UniProtKB-KW"/>
</dbReference>
<dbReference type="Gene3D" id="3.40.630.10">
    <property type="entry name" value="Zn peptidases"/>
    <property type="match status" value="1"/>
</dbReference>
<feature type="domain" description="DUF2172" evidence="2">
    <location>
        <begin position="65"/>
        <end position="154"/>
    </location>
</feature>
<protein>
    <recommendedName>
        <fullName evidence="6">Peptidase family M28</fullName>
    </recommendedName>
</protein>
<feature type="domain" description="DUF4910" evidence="3">
    <location>
        <begin position="14"/>
        <end position="352"/>
    </location>
</feature>
<feature type="binding site" evidence="1">
    <location>
        <position position="321"/>
    </location>
    <ligand>
        <name>Zn(2+)</name>
        <dbReference type="ChEBI" id="CHEBI:29105"/>
    </ligand>
</feature>
<evidence type="ECO:0000256" key="1">
    <source>
        <dbReference type="PIRSR" id="PIRSR015244-50"/>
    </source>
</evidence>